<dbReference type="PANTHER" id="PTHR42953:SF3">
    <property type="entry name" value="HIGH-AFFINITY ZINC UPTAKE SYSTEM PROTEIN ZNUA"/>
    <property type="match status" value="1"/>
</dbReference>
<evidence type="ECO:0000256" key="7">
    <source>
        <dbReference type="SAM" id="SignalP"/>
    </source>
</evidence>
<proteinExistence type="inferred from homology"/>
<keyword evidence="5" id="KW-0862">Zinc</keyword>
<feature type="chain" id="PRO_5021436369" description="High-affinity zinc uptake system protein ZnuA" evidence="7">
    <location>
        <begin position="23"/>
        <end position="331"/>
    </location>
</feature>
<gene>
    <name evidence="8" type="primary">znuA</name>
    <name evidence="8" type="ORF">HHA01_28210</name>
</gene>
<keyword evidence="4 7" id="KW-0732">Signal</keyword>
<dbReference type="OrthoDB" id="7346865at2"/>
<dbReference type="Pfam" id="PF01297">
    <property type="entry name" value="ZnuA"/>
    <property type="match status" value="1"/>
</dbReference>
<comment type="caution">
    <text evidence="8">The sequence shown here is derived from an EMBL/GenBank/DDBJ whole genome shotgun (WGS) entry which is preliminary data.</text>
</comment>
<name>A0A4Y4F7P1_9GAMM</name>
<dbReference type="Proteomes" id="UP000319812">
    <property type="component" value="Unassembled WGS sequence"/>
</dbReference>
<keyword evidence="9" id="KW-1185">Reference proteome</keyword>
<evidence type="ECO:0000256" key="3">
    <source>
        <dbReference type="ARBA" id="ARBA00022448"/>
    </source>
</evidence>
<dbReference type="SUPFAM" id="SSF53807">
    <property type="entry name" value="Helical backbone' metal receptor"/>
    <property type="match status" value="1"/>
</dbReference>
<feature type="compositionally biased region" description="Basic and acidic residues" evidence="6">
    <location>
        <begin position="126"/>
        <end position="161"/>
    </location>
</feature>
<dbReference type="EMBL" id="BJOC01000053">
    <property type="protein sequence ID" value="GED23844.1"/>
    <property type="molecule type" value="Genomic_DNA"/>
</dbReference>
<dbReference type="GO" id="GO:0046872">
    <property type="term" value="F:metal ion binding"/>
    <property type="evidence" value="ECO:0007669"/>
    <property type="project" value="InterPro"/>
</dbReference>
<dbReference type="Gene3D" id="3.40.50.1980">
    <property type="entry name" value="Nitrogenase molybdenum iron protein domain"/>
    <property type="match status" value="2"/>
</dbReference>
<comment type="similarity">
    <text evidence="1">Belongs to the bacterial solute-binding protein 9 family.</text>
</comment>
<sequence length="331" mass="35603">MLRVRYWGVALLGAGVPAMATADVPDVAVDIPPLHSLVDRVMGDLGSPELVIQPGASPHGYSMRPSEASALERADVVFWVGEALAPWLGESIDSLAADADSVPLLDVEGTRTLDFRRGATFEAHDHGHAHEGHDHEHDHAHAHAHEGHDHAAHGHSHDGTDPHAWLDPANARVWLDAIAESLAKADPEHAETYQENARLGKAELDELIADLQARLEGTHDTRFIVFHDAYQYFEQRFDLSAAGAISLGDASDPSPARIDELRNTVTELGVDCVFSEPQFTPQLVDNVFGPTGVNTSIVIDPLGADLTPGESLYPRLLQQLAEGVADCASAT</sequence>
<dbReference type="GO" id="GO:0006829">
    <property type="term" value="P:zinc ion transport"/>
    <property type="evidence" value="ECO:0007669"/>
    <property type="project" value="UniProtKB-KW"/>
</dbReference>
<evidence type="ECO:0000256" key="6">
    <source>
        <dbReference type="SAM" id="MobiDB-lite"/>
    </source>
</evidence>
<dbReference type="InterPro" id="IPR006127">
    <property type="entry name" value="ZnuA-like"/>
</dbReference>
<evidence type="ECO:0000256" key="4">
    <source>
        <dbReference type="ARBA" id="ARBA00022729"/>
    </source>
</evidence>
<keyword evidence="3" id="KW-0813">Transport</keyword>
<evidence type="ECO:0000256" key="1">
    <source>
        <dbReference type="ARBA" id="ARBA00011028"/>
    </source>
</evidence>
<keyword evidence="5" id="KW-0864">Zinc transport</keyword>
<feature type="region of interest" description="Disordered" evidence="6">
    <location>
        <begin position="126"/>
        <end position="162"/>
    </location>
</feature>
<protein>
    <recommendedName>
        <fullName evidence="2">High-affinity zinc uptake system protein ZnuA</fullName>
    </recommendedName>
</protein>
<keyword evidence="5" id="KW-0406">Ion transport</keyword>
<evidence type="ECO:0000313" key="9">
    <source>
        <dbReference type="Proteomes" id="UP000319812"/>
    </source>
</evidence>
<evidence type="ECO:0000256" key="2">
    <source>
        <dbReference type="ARBA" id="ARBA00015915"/>
    </source>
</evidence>
<accession>A0A4Y4F7P1</accession>
<evidence type="ECO:0000313" key="8">
    <source>
        <dbReference type="EMBL" id="GED23844.1"/>
    </source>
</evidence>
<dbReference type="PANTHER" id="PTHR42953">
    <property type="entry name" value="HIGH-AFFINITY ZINC UPTAKE SYSTEM PROTEIN ZNUA-RELATED"/>
    <property type="match status" value="1"/>
</dbReference>
<evidence type="ECO:0000256" key="5">
    <source>
        <dbReference type="ARBA" id="ARBA00022906"/>
    </source>
</evidence>
<dbReference type="InterPro" id="IPR050492">
    <property type="entry name" value="Bact_metal-bind_prot9"/>
</dbReference>
<dbReference type="AlphaFoldDB" id="A0A4Y4F7P1"/>
<organism evidence="8 9">
    <name type="scientific">Halomonas halmophila</name>
    <dbReference type="NCBI Taxonomy" id="252"/>
    <lineage>
        <taxon>Bacteria</taxon>
        <taxon>Pseudomonadati</taxon>
        <taxon>Pseudomonadota</taxon>
        <taxon>Gammaproteobacteria</taxon>
        <taxon>Oceanospirillales</taxon>
        <taxon>Halomonadaceae</taxon>
        <taxon>Halomonas</taxon>
    </lineage>
</organism>
<reference evidence="8 9" key="1">
    <citation type="submission" date="2019-06" db="EMBL/GenBank/DDBJ databases">
        <title>Whole genome shotgun sequence of Halomonas halmophila NBRC 15537.</title>
        <authorList>
            <person name="Hosoyama A."/>
            <person name="Uohara A."/>
            <person name="Ohji S."/>
            <person name="Ichikawa N."/>
        </authorList>
    </citation>
    <scope>NUCLEOTIDE SEQUENCE [LARGE SCALE GENOMIC DNA]</scope>
    <source>
        <strain evidence="8 9">NBRC 15537</strain>
    </source>
</reference>
<feature type="signal peptide" evidence="7">
    <location>
        <begin position="1"/>
        <end position="22"/>
    </location>
</feature>